<organism evidence="9 10">
    <name type="scientific">Brevibacillus parabrevis</name>
    <dbReference type="NCBI Taxonomy" id="54914"/>
    <lineage>
        <taxon>Bacteria</taxon>
        <taxon>Bacillati</taxon>
        <taxon>Bacillota</taxon>
        <taxon>Bacilli</taxon>
        <taxon>Bacillales</taxon>
        <taxon>Paenibacillaceae</taxon>
        <taxon>Brevibacillus</taxon>
    </lineage>
</organism>
<evidence type="ECO:0000256" key="4">
    <source>
        <dbReference type="ARBA" id="ARBA00022898"/>
    </source>
</evidence>
<dbReference type="SUPFAM" id="SSF53383">
    <property type="entry name" value="PLP-dependent transferases"/>
    <property type="match status" value="1"/>
</dbReference>
<comment type="similarity">
    <text evidence="2">In the C-terminal section; belongs to the class-I pyridoxal-phosphate-dependent aminotransferase family.</text>
</comment>
<dbReference type="PANTHER" id="PTHR46577:SF1">
    <property type="entry name" value="HTH-TYPE TRANSCRIPTIONAL REGULATORY PROTEIN GABR"/>
    <property type="match status" value="1"/>
</dbReference>
<evidence type="ECO:0000256" key="2">
    <source>
        <dbReference type="ARBA" id="ARBA00005384"/>
    </source>
</evidence>
<keyword evidence="6" id="KW-0238">DNA-binding</keyword>
<dbReference type="EMBL" id="BJMH01000024">
    <property type="protein sequence ID" value="GEB34546.1"/>
    <property type="molecule type" value="Genomic_DNA"/>
</dbReference>
<dbReference type="InterPro" id="IPR051446">
    <property type="entry name" value="HTH_trans_reg/aminotransferase"/>
</dbReference>
<proteinExistence type="inferred from homology"/>
<dbReference type="Pfam" id="PF00155">
    <property type="entry name" value="Aminotran_1_2"/>
    <property type="match status" value="1"/>
</dbReference>
<evidence type="ECO:0000256" key="1">
    <source>
        <dbReference type="ARBA" id="ARBA00001933"/>
    </source>
</evidence>
<dbReference type="Pfam" id="PF00392">
    <property type="entry name" value="GntR"/>
    <property type="match status" value="1"/>
</dbReference>
<evidence type="ECO:0000313" key="10">
    <source>
        <dbReference type="Proteomes" id="UP000316882"/>
    </source>
</evidence>
<dbReference type="GO" id="GO:0003677">
    <property type="term" value="F:DNA binding"/>
    <property type="evidence" value="ECO:0007669"/>
    <property type="project" value="UniProtKB-KW"/>
</dbReference>
<keyword evidence="4" id="KW-0663">Pyridoxal phosphate</keyword>
<evidence type="ECO:0000259" key="8">
    <source>
        <dbReference type="PROSITE" id="PS50949"/>
    </source>
</evidence>
<keyword evidence="3" id="KW-0032">Aminotransferase</keyword>
<dbReference type="InterPro" id="IPR004839">
    <property type="entry name" value="Aminotransferase_I/II_large"/>
</dbReference>
<keyword evidence="7" id="KW-0804">Transcription</keyword>
<feature type="domain" description="HTH gntR-type" evidence="8">
    <location>
        <begin position="12"/>
        <end position="80"/>
    </location>
</feature>
<dbReference type="Gene3D" id="3.40.640.10">
    <property type="entry name" value="Type I PLP-dependent aspartate aminotransferase-like (Major domain)"/>
    <property type="match status" value="1"/>
</dbReference>
<dbReference type="Gene3D" id="1.10.10.10">
    <property type="entry name" value="Winged helix-like DNA-binding domain superfamily/Winged helix DNA-binding domain"/>
    <property type="match status" value="1"/>
</dbReference>
<gene>
    <name evidence="9" type="primary">ydeL</name>
    <name evidence="9" type="ORF">BPA01_41260</name>
</gene>
<dbReference type="PANTHER" id="PTHR46577">
    <property type="entry name" value="HTH-TYPE TRANSCRIPTIONAL REGULATORY PROTEIN GABR"/>
    <property type="match status" value="1"/>
</dbReference>
<dbReference type="PROSITE" id="PS50949">
    <property type="entry name" value="HTH_GNTR"/>
    <property type="match status" value="1"/>
</dbReference>
<evidence type="ECO:0000256" key="6">
    <source>
        <dbReference type="ARBA" id="ARBA00023125"/>
    </source>
</evidence>
<evidence type="ECO:0000256" key="7">
    <source>
        <dbReference type="ARBA" id="ARBA00023163"/>
    </source>
</evidence>
<comment type="caution">
    <text evidence="9">The sequence shown here is derived from an EMBL/GenBank/DDBJ whole genome shotgun (WGS) entry which is preliminary data.</text>
</comment>
<keyword evidence="10" id="KW-1185">Reference proteome</keyword>
<name>A0A4Y3PRG8_BREPA</name>
<dbReference type="AlphaFoldDB" id="A0A4Y3PRG8"/>
<dbReference type="STRING" id="54914.AV540_07500"/>
<evidence type="ECO:0000256" key="5">
    <source>
        <dbReference type="ARBA" id="ARBA00023015"/>
    </source>
</evidence>
<dbReference type="InterPro" id="IPR015424">
    <property type="entry name" value="PyrdxlP-dep_Trfase"/>
</dbReference>
<keyword evidence="5" id="KW-0805">Transcription regulation</keyword>
<evidence type="ECO:0000256" key="3">
    <source>
        <dbReference type="ARBA" id="ARBA00022576"/>
    </source>
</evidence>
<dbReference type="InterPro" id="IPR036388">
    <property type="entry name" value="WH-like_DNA-bd_sf"/>
</dbReference>
<dbReference type="GO" id="GO:0030170">
    <property type="term" value="F:pyridoxal phosphate binding"/>
    <property type="evidence" value="ECO:0007669"/>
    <property type="project" value="InterPro"/>
</dbReference>
<dbReference type="SUPFAM" id="SSF46785">
    <property type="entry name" value="Winged helix' DNA-binding domain"/>
    <property type="match status" value="1"/>
</dbReference>
<dbReference type="CDD" id="cd07377">
    <property type="entry name" value="WHTH_GntR"/>
    <property type="match status" value="1"/>
</dbReference>
<dbReference type="InterPro" id="IPR036390">
    <property type="entry name" value="WH_DNA-bd_sf"/>
</dbReference>
<dbReference type="InterPro" id="IPR015421">
    <property type="entry name" value="PyrdxlP-dep_Trfase_major"/>
</dbReference>
<accession>A0A4Y3PRG8</accession>
<evidence type="ECO:0000313" key="9">
    <source>
        <dbReference type="EMBL" id="GEB34546.1"/>
    </source>
</evidence>
<dbReference type="Proteomes" id="UP000316882">
    <property type="component" value="Unassembled WGS sequence"/>
</dbReference>
<dbReference type="CDD" id="cd00609">
    <property type="entry name" value="AAT_like"/>
    <property type="match status" value="1"/>
</dbReference>
<protein>
    <submittedName>
        <fullName evidence="9">Putative HTH-type transcriptional regulator YdeL</fullName>
    </submittedName>
</protein>
<keyword evidence="3" id="KW-0808">Transferase</keyword>
<reference evidence="9 10" key="1">
    <citation type="submission" date="2019-06" db="EMBL/GenBank/DDBJ databases">
        <title>Whole genome shotgun sequence of Brevibacillus parabrevis NBRC 12334.</title>
        <authorList>
            <person name="Hosoyama A."/>
            <person name="Uohara A."/>
            <person name="Ohji S."/>
            <person name="Ichikawa N."/>
        </authorList>
    </citation>
    <scope>NUCLEOTIDE SEQUENCE [LARGE SCALE GENOMIC DNA]</scope>
    <source>
        <strain evidence="9 10">NBRC 12334</strain>
    </source>
</reference>
<comment type="cofactor">
    <cofactor evidence="1">
        <name>pyridoxal 5'-phosphate</name>
        <dbReference type="ChEBI" id="CHEBI:597326"/>
    </cofactor>
</comment>
<dbReference type="InterPro" id="IPR000524">
    <property type="entry name" value="Tscrpt_reg_HTH_GntR"/>
</dbReference>
<dbReference type="GO" id="GO:0008483">
    <property type="term" value="F:transaminase activity"/>
    <property type="evidence" value="ECO:0007669"/>
    <property type="project" value="UniProtKB-KW"/>
</dbReference>
<dbReference type="SMART" id="SM00345">
    <property type="entry name" value="HTH_GNTR"/>
    <property type="match status" value="1"/>
</dbReference>
<sequence length="476" mass="54189">MLSLSINSHAPEPQYIQVYTQIRDQIKNGDLPYGSRLPSIRSLQQHMHISKTTVETAYQMLVTEGYVISKPRSGLYVASPFQLEPPQTQTRQMVDQKDLSSLPFAPGVASALIDFRPSAIHEQTFPFRLWRKMLHHALDHAQHKICSYGDPQGELSFRTVLASYLRHSRGVRCVPEQIVVSSGIQYSIAILIKLLQGVNHIAFEEPGYAPVRDHFLQSGYRVTPIGVDEKGISLDEVARSQAQVVYITPSHQFPTGSIIPYPERERLLQWARTNEAFIIEDDYDGEFRYVGKPIPSLQGLDHAGRVVYLGTFSKVFSPALRMSYMVLPAELARKLPSIQYLYQGPSRIDQWAMQAFMEQGHWYRHIRRIRRTYAKAHHRFIELLHAYLGELVTISGHNAGLHVQLTVKTREPASSLVKRAAENGVQVYDVSELWMTPPASEYPRIYMGFAGMDESKMEEGIKRLSQAWKGISELSR</sequence>
<dbReference type="RefSeq" id="WP_122964521.1">
    <property type="nucleotide sequence ID" value="NZ_BJMH01000024.1"/>
</dbReference>
<dbReference type="GO" id="GO:0003700">
    <property type="term" value="F:DNA-binding transcription factor activity"/>
    <property type="evidence" value="ECO:0007669"/>
    <property type="project" value="InterPro"/>
</dbReference>